<dbReference type="EC" id="2.1.1.-" evidence="6"/>
<feature type="active site" evidence="5">
    <location>
        <position position="356"/>
    </location>
</feature>
<dbReference type="PANTHER" id="PTHR11061">
    <property type="entry name" value="RNA M5U METHYLTRANSFERASE"/>
    <property type="match status" value="1"/>
</dbReference>
<evidence type="ECO:0000313" key="6">
    <source>
        <dbReference type="EMBL" id="ADK67176.1"/>
    </source>
</evidence>
<dbReference type="PROSITE" id="PS51687">
    <property type="entry name" value="SAM_MT_RNA_M5U"/>
    <property type="match status" value="1"/>
</dbReference>
<sequence>MSFRTYTCPISRHCGGCEWLAVPYPIQLRRKQSMMEELLGPVAGRDGARLGRIHGMEEPVSFRHKAATPFSPTRGGAIRSGFYAAGTHRIVDCDACLVEDPRARPILNDVACICAQVGIHAYQEDRGRGILRHAVVRCGYATDDILLTLVTNGQQLPRSNELVEGIVRSHPEVTSIVQNVNQRRTNAILGRECRTLFGPGVMHDKLLGCTFEIGPTSFYQTNPRQTEVLYALAVEAAGLRGGERVLDAYCGTGTIGICAAAATRRRGAEVQDVRVIGVEQVGDAVACARRNATANGLGGSCSFVREDATAFMRKAAGCGEGRFDVVFMDPPRAGSTPAFIHGVAGLAPHRVVYISCNPTTQARDLKEFQQLGYAVSTVELVDMFPHTKHVETIALMTRNGGEWTRGQGPCGECEEE</sequence>
<evidence type="ECO:0000256" key="4">
    <source>
        <dbReference type="PROSITE-ProRule" id="PRU01024"/>
    </source>
</evidence>
<dbReference type="PATRIC" id="fig|633147.7.peg.1536"/>
<dbReference type="InterPro" id="IPR030390">
    <property type="entry name" value="MeTrfase_TrmA_AS"/>
</dbReference>
<dbReference type="GO" id="GO:0070041">
    <property type="term" value="F:rRNA (uridine-C5-)-methyltransferase activity"/>
    <property type="evidence" value="ECO:0007669"/>
    <property type="project" value="TreeGrafter"/>
</dbReference>
<evidence type="ECO:0000256" key="1">
    <source>
        <dbReference type="ARBA" id="ARBA00022603"/>
    </source>
</evidence>
<dbReference type="Gene3D" id="3.40.50.150">
    <property type="entry name" value="Vaccinia Virus protein VP39"/>
    <property type="match status" value="1"/>
</dbReference>
<name>E1QXR2_OLSUV</name>
<dbReference type="Pfam" id="PF05958">
    <property type="entry name" value="tRNA_U5-meth_tr"/>
    <property type="match status" value="1"/>
</dbReference>
<evidence type="ECO:0000256" key="5">
    <source>
        <dbReference type="PROSITE-ProRule" id="PRU10015"/>
    </source>
</evidence>
<feature type="binding site" evidence="4">
    <location>
        <position position="329"/>
    </location>
    <ligand>
        <name>S-adenosyl-L-methionine</name>
        <dbReference type="ChEBI" id="CHEBI:59789"/>
    </ligand>
</feature>
<dbReference type="SUPFAM" id="SSF53335">
    <property type="entry name" value="S-adenosyl-L-methionine-dependent methyltransferases"/>
    <property type="match status" value="1"/>
</dbReference>
<feature type="active site" description="Nucleophile" evidence="4">
    <location>
        <position position="356"/>
    </location>
</feature>
<feature type="binding site" evidence="4">
    <location>
        <position position="249"/>
    </location>
    <ligand>
        <name>S-adenosyl-L-methionine</name>
        <dbReference type="ChEBI" id="CHEBI:59789"/>
    </ligand>
</feature>
<dbReference type="GO" id="GO:0070475">
    <property type="term" value="P:rRNA base methylation"/>
    <property type="evidence" value="ECO:0007669"/>
    <property type="project" value="TreeGrafter"/>
</dbReference>
<dbReference type="EMBL" id="CP002106">
    <property type="protein sequence ID" value="ADK67176.1"/>
    <property type="molecule type" value="Genomic_DNA"/>
</dbReference>
<dbReference type="eggNOG" id="COG2265">
    <property type="taxonomic scope" value="Bacteria"/>
</dbReference>
<dbReference type="OrthoDB" id="9804590at2"/>
<reference evidence="6 7" key="1">
    <citation type="journal article" date="2010" name="Stand. Genomic Sci.">
        <title>Complete genome sequence of Olsenella uli type strain (VPI D76D-27C).</title>
        <authorList>
            <person name="Goker M."/>
            <person name="Held B."/>
            <person name="Lucas S."/>
            <person name="Nolan M."/>
            <person name="Yasawong M."/>
            <person name="Glavina Del Rio T."/>
            <person name="Tice H."/>
            <person name="Cheng J.F."/>
            <person name="Bruce D."/>
            <person name="Detter J.C."/>
            <person name="Tapia R."/>
            <person name="Han C."/>
            <person name="Goodwin L."/>
            <person name="Pitluck S."/>
            <person name="Liolios K."/>
            <person name="Ivanova N."/>
            <person name="Mavromatis K."/>
            <person name="Mikhailova N."/>
            <person name="Pati A."/>
            <person name="Chen A."/>
            <person name="Palaniappan K."/>
            <person name="Land M."/>
            <person name="Hauser L."/>
            <person name="Chang Y.J."/>
            <person name="Jeffries C.D."/>
            <person name="Rohde M."/>
            <person name="Sikorski J."/>
            <person name="Pukall R."/>
            <person name="Woyke T."/>
            <person name="Bristow J."/>
            <person name="Eisen J.A."/>
            <person name="Markowitz V."/>
            <person name="Hugenholtz P."/>
            <person name="Kyrpides N.C."/>
            <person name="Klenk H.P."/>
            <person name="Lapidus A."/>
        </authorList>
    </citation>
    <scope>NUCLEOTIDE SEQUENCE [LARGE SCALE GENOMIC DNA]</scope>
    <source>
        <strain evidence="7">ATCC 49627 / DSM 7084 / CIP 109912 / JCM 12494 / NCIMB 702895 / VPI D76D-27C</strain>
    </source>
</reference>
<evidence type="ECO:0000256" key="3">
    <source>
        <dbReference type="ARBA" id="ARBA00022691"/>
    </source>
</evidence>
<dbReference type="HOGENOM" id="CLU_014689_7_0_11"/>
<dbReference type="RefSeq" id="WP_013250928.1">
    <property type="nucleotide sequence ID" value="NC_014363.1"/>
</dbReference>
<evidence type="ECO:0000256" key="2">
    <source>
        <dbReference type="ARBA" id="ARBA00022679"/>
    </source>
</evidence>
<dbReference type="AlphaFoldDB" id="E1QXR2"/>
<accession>E1QXR2</accession>
<comment type="similarity">
    <text evidence="4">Belongs to the class I-like SAM-binding methyltransferase superfamily. RNA M5U methyltransferase family.</text>
</comment>
<dbReference type="InterPro" id="IPR010280">
    <property type="entry name" value="U5_MeTrfase_fam"/>
</dbReference>
<keyword evidence="2 4" id="KW-0808">Transferase</keyword>
<organism evidence="6 7">
    <name type="scientific">Olsenella uli (strain ATCC 49627 / DSM 7084 / CCUG 31166 / CIP 109912 / JCM 12494 / LMG 11480 / NCIMB 702895 / VPI D76D-27C)</name>
    <name type="common">Lactobacillus uli</name>
    <dbReference type="NCBI Taxonomy" id="633147"/>
    <lineage>
        <taxon>Bacteria</taxon>
        <taxon>Bacillati</taxon>
        <taxon>Actinomycetota</taxon>
        <taxon>Coriobacteriia</taxon>
        <taxon>Coriobacteriales</taxon>
        <taxon>Atopobiaceae</taxon>
        <taxon>Olsenella</taxon>
    </lineage>
</organism>
<dbReference type="Proteomes" id="UP000000333">
    <property type="component" value="Chromosome"/>
</dbReference>
<dbReference type="KEGG" id="ols:Olsu_0042"/>
<dbReference type="PANTHER" id="PTHR11061:SF30">
    <property type="entry name" value="TRNA (URACIL(54)-C(5))-METHYLTRANSFERASE"/>
    <property type="match status" value="1"/>
</dbReference>
<dbReference type="NCBIfam" id="TIGR00479">
    <property type="entry name" value="rumA"/>
    <property type="match status" value="1"/>
</dbReference>
<dbReference type="GeneID" id="78511525"/>
<dbReference type="STRING" id="633147.Olsu_0042"/>
<protein>
    <submittedName>
        <fullName evidence="6">23S rRNA m(5)U-1939 methyltransferase</fullName>
        <ecNumber evidence="6">2.1.1.-</ecNumber>
    </submittedName>
</protein>
<dbReference type="PROSITE" id="PS01231">
    <property type="entry name" value="TRMA_2"/>
    <property type="match status" value="1"/>
</dbReference>
<dbReference type="Gene3D" id="2.40.50.1070">
    <property type="match status" value="1"/>
</dbReference>
<keyword evidence="7" id="KW-1185">Reference proteome</keyword>
<keyword evidence="1 4" id="KW-0489">Methyltransferase</keyword>
<keyword evidence="3 4" id="KW-0949">S-adenosyl-L-methionine</keyword>
<dbReference type="CDD" id="cd02440">
    <property type="entry name" value="AdoMet_MTases"/>
    <property type="match status" value="1"/>
</dbReference>
<dbReference type="InterPro" id="IPR030391">
    <property type="entry name" value="MeTrfase_TrmA_CS"/>
</dbReference>
<dbReference type="PROSITE" id="PS01230">
    <property type="entry name" value="TRMA_1"/>
    <property type="match status" value="1"/>
</dbReference>
<dbReference type="FunFam" id="2.40.50.1070:FF:000003">
    <property type="entry name" value="23S rRNA (Uracil-5-)-methyltransferase RumA"/>
    <property type="match status" value="1"/>
</dbReference>
<feature type="binding site" evidence="4">
    <location>
        <position position="279"/>
    </location>
    <ligand>
        <name>S-adenosyl-L-methionine</name>
        <dbReference type="ChEBI" id="CHEBI:59789"/>
    </ligand>
</feature>
<feature type="binding site" evidence="4">
    <location>
        <position position="220"/>
    </location>
    <ligand>
        <name>S-adenosyl-L-methionine</name>
        <dbReference type="ChEBI" id="CHEBI:59789"/>
    </ligand>
</feature>
<dbReference type="InterPro" id="IPR029063">
    <property type="entry name" value="SAM-dependent_MTases_sf"/>
</dbReference>
<proteinExistence type="inferred from homology"/>
<evidence type="ECO:0000313" key="7">
    <source>
        <dbReference type="Proteomes" id="UP000000333"/>
    </source>
</evidence>
<gene>
    <name evidence="6" type="ordered locus">Olsu_0042</name>
</gene>